<evidence type="ECO:0000256" key="1">
    <source>
        <dbReference type="SAM" id="Phobius"/>
    </source>
</evidence>
<feature type="transmembrane region" description="Helical" evidence="1">
    <location>
        <begin position="70"/>
        <end position="90"/>
    </location>
</feature>
<reference evidence="3" key="1">
    <citation type="submission" date="2018-12" db="EMBL/GenBank/DDBJ databases">
        <title>Complete genome sequence of Roseovarius sp. MME-070.</title>
        <authorList>
            <person name="Nam Y.-D."/>
            <person name="Kang J."/>
            <person name="Chung W.-H."/>
            <person name="Park Y.S."/>
        </authorList>
    </citation>
    <scope>NUCLEOTIDE SEQUENCE [LARGE SCALE GENOMIC DNA]</scope>
    <source>
        <strain evidence="3">MME-070</strain>
    </source>
</reference>
<dbReference type="AlphaFoldDB" id="A0A6I6IR62"/>
<organism evidence="2 3">
    <name type="scientific">Roseovarius faecimaris</name>
    <dbReference type="NCBI Taxonomy" id="2494550"/>
    <lineage>
        <taxon>Bacteria</taxon>
        <taxon>Pseudomonadati</taxon>
        <taxon>Pseudomonadota</taxon>
        <taxon>Alphaproteobacteria</taxon>
        <taxon>Rhodobacterales</taxon>
        <taxon>Roseobacteraceae</taxon>
        <taxon>Roseovarius</taxon>
    </lineage>
</organism>
<keyword evidence="1" id="KW-0812">Transmembrane</keyword>
<feature type="transmembrane region" description="Helical" evidence="1">
    <location>
        <begin position="37"/>
        <end position="58"/>
    </location>
</feature>
<protein>
    <submittedName>
        <fullName evidence="2">DMT family transporter</fullName>
    </submittedName>
</protein>
<keyword evidence="3" id="KW-1185">Reference proteome</keyword>
<keyword evidence="1" id="KW-1133">Transmembrane helix</keyword>
<keyword evidence="1" id="KW-0472">Membrane</keyword>
<evidence type="ECO:0000313" key="2">
    <source>
        <dbReference type="EMBL" id="QGX98047.1"/>
    </source>
</evidence>
<feature type="transmembrane region" description="Helical" evidence="1">
    <location>
        <begin position="127"/>
        <end position="145"/>
    </location>
</feature>
<proteinExistence type="predicted"/>
<name>A0A6I6IR62_9RHOB</name>
<dbReference type="PANTHER" id="PTHR34821:SF2">
    <property type="entry name" value="INNER MEMBRANE PROTEIN YDCZ"/>
    <property type="match status" value="1"/>
</dbReference>
<evidence type="ECO:0000313" key="3">
    <source>
        <dbReference type="Proteomes" id="UP000428330"/>
    </source>
</evidence>
<dbReference type="Proteomes" id="UP000428330">
    <property type="component" value="Chromosome"/>
</dbReference>
<dbReference type="InterPro" id="IPR006750">
    <property type="entry name" value="YdcZ"/>
</dbReference>
<sequence length="148" mass="15007">MPPTAPIAMGLMVAAGVVIAVQAPINAALYRGLGSPIAAATISFGVGFLLLLLCTILFGDAHTFTALPSLPSWLLVGGALGAFFVFSALWSVPVLGVLTVTGLVVLGQIGAALVLDHYGAFGLTVREISPTRLLSGVLLVAGVILSRL</sequence>
<gene>
    <name evidence="2" type="ORF">EI983_07055</name>
</gene>
<dbReference type="EMBL" id="CP034348">
    <property type="protein sequence ID" value="QGX98047.1"/>
    <property type="molecule type" value="Genomic_DNA"/>
</dbReference>
<accession>A0A6I6IR62</accession>
<dbReference type="GO" id="GO:0005886">
    <property type="term" value="C:plasma membrane"/>
    <property type="evidence" value="ECO:0007669"/>
    <property type="project" value="TreeGrafter"/>
</dbReference>
<dbReference type="Pfam" id="PF04657">
    <property type="entry name" value="DMT_YdcZ"/>
    <property type="match status" value="1"/>
</dbReference>
<dbReference type="PANTHER" id="PTHR34821">
    <property type="entry name" value="INNER MEMBRANE PROTEIN YDCZ"/>
    <property type="match status" value="1"/>
</dbReference>
<dbReference type="OrthoDB" id="370053at2"/>
<dbReference type="KEGG" id="rom:EI983_07055"/>
<feature type="transmembrane region" description="Helical" evidence="1">
    <location>
        <begin position="96"/>
        <end position="115"/>
    </location>
</feature>
<dbReference type="RefSeq" id="WP_157706679.1">
    <property type="nucleotide sequence ID" value="NZ_CP034348.1"/>
</dbReference>